<dbReference type="Pfam" id="PF00069">
    <property type="entry name" value="Pkinase"/>
    <property type="match status" value="1"/>
</dbReference>
<proteinExistence type="predicted"/>
<organism evidence="1">
    <name type="scientific">Aegilops tauschii</name>
    <name type="common">Tausch's goatgrass</name>
    <name type="synonym">Aegilops squarrosa</name>
    <dbReference type="NCBI Taxonomy" id="37682"/>
    <lineage>
        <taxon>Eukaryota</taxon>
        <taxon>Viridiplantae</taxon>
        <taxon>Streptophyta</taxon>
        <taxon>Embryophyta</taxon>
        <taxon>Tracheophyta</taxon>
        <taxon>Spermatophyta</taxon>
        <taxon>Magnoliopsida</taxon>
        <taxon>Liliopsida</taxon>
        <taxon>Poales</taxon>
        <taxon>Poaceae</taxon>
        <taxon>BOP clade</taxon>
        <taxon>Pooideae</taxon>
        <taxon>Triticodae</taxon>
        <taxon>Triticeae</taxon>
        <taxon>Triticinae</taxon>
        <taxon>Aegilops</taxon>
    </lineage>
</organism>
<dbReference type="AlphaFoldDB" id="M8D1V2"/>
<dbReference type="SUPFAM" id="SSF56112">
    <property type="entry name" value="Protein kinase-like (PK-like)"/>
    <property type="match status" value="1"/>
</dbReference>
<sequence length="229" mass="26221">MLCDETAEPKPLPLSLLKEITNDFSPKQKIGCGGFAEVYKGILENRTVAVKRMSNTYKYEKEYLREVECLMMVKHKNVVRFLGYCADTQGSMLKYEGKLVMADVRQRLLCFEFVPRGSLPEYITDLKPENILLDDNLVPKITDFGLSRCFRPMQSQTFTVNIRGTEGYLAPECRNGEITHRLDIYSLGIIIKEVLSTGESWYLNDNVDKKTDRFSWFHLSNGGTVCETS</sequence>
<dbReference type="PANTHER" id="PTHR45707:SF77">
    <property type="entry name" value="PROTEIN KINASE DOMAIN-CONTAINING PROTEIN"/>
    <property type="match status" value="1"/>
</dbReference>
<dbReference type="PROSITE" id="PS50011">
    <property type="entry name" value="PROTEIN_KINASE_DOM"/>
    <property type="match status" value="1"/>
</dbReference>
<name>M8D1V2_AEGTA</name>
<dbReference type="Pfam" id="PF07714">
    <property type="entry name" value="PK_Tyr_Ser-Thr"/>
    <property type="match status" value="1"/>
</dbReference>
<protein>
    <submittedName>
        <fullName evidence="1">Cysteine-rich receptor-like protein kinase 6</fullName>
    </submittedName>
</protein>
<dbReference type="SMART" id="SM00220">
    <property type="entry name" value="S_TKc"/>
    <property type="match status" value="1"/>
</dbReference>
<dbReference type="InterPro" id="IPR011009">
    <property type="entry name" value="Kinase-like_dom_sf"/>
</dbReference>
<dbReference type="Gene3D" id="3.30.200.20">
    <property type="entry name" value="Phosphorylase Kinase, domain 1"/>
    <property type="match status" value="1"/>
</dbReference>
<dbReference type="GO" id="GO:0004672">
    <property type="term" value="F:protein kinase activity"/>
    <property type="evidence" value="ECO:0007669"/>
    <property type="project" value="InterPro"/>
</dbReference>
<dbReference type="Gene3D" id="1.10.510.10">
    <property type="entry name" value="Transferase(Phosphotransferase) domain 1"/>
    <property type="match status" value="1"/>
</dbReference>
<dbReference type="InterPro" id="IPR001245">
    <property type="entry name" value="Ser-Thr/Tyr_kinase_cat_dom"/>
</dbReference>
<dbReference type="PROSITE" id="PS00107">
    <property type="entry name" value="PROTEIN_KINASE_ATP"/>
    <property type="match status" value="1"/>
</dbReference>
<dbReference type="InterPro" id="IPR017441">
    <property type="entry name" value="Protein_kinase_ATP_BS"/>
</dbReference>
<accession>M8D1V2</accession>
<evidence type="ECO:0000313" key="1">
    <source>
        <dbReference type="EnsemblPlants" id="EMT30201"/>
    </source>
</evidence>
<dbReference type="PANTHER" id="PTHR45707">
    <property type="entry name" value="C2 CALCIUM/LIPID-BINDING PLANT PHOSPHORIBOSYLTRANSFERASE FAMILY PROTEIN"/>
    <property type="match status" value="1"/>
</dbReference>
<dbReference type="InterPro" id="IPR000719">
    <property type="entry name" value="Prot_kinase_dom"/>
</dbReference>
<reference evidence="1" key="1">
    <citation type="submission" date="2015-06" db="UniProtKB">
        <authorList>
            <consortium name="EnsemblPlants"/>
        </authorList>
    </citation>
    <scope>IDENTIFICATION</scope>
</reference>
<dbReference type="GO" id="GO:0005524">
    <property type="term" value="F:ATP binding"/>
    <property type="evidence" value="ECO:0007669"/>
    <property type="project" value="UniProtKB-UniRule"/>
</dbReference>
<dbReference type="EnsemblPlants" id="EMT30201">
    <property type="protein sequence ID" value="EMT30201"/>
    <property type="gene ID" value="F775_14348"/>
</dbReference>